<dbReference type="PRINTS" id="PR00509">
    <property type="entry name" value="PGMPMM"/>
</dbReference>
<feature type="domain" description="Alpha-D-phosphohexomutase alpha/beta/alpha" evidence="12">
    <location>
        <begin position="6"/>
        <end position="135"/>
    </location>
</feature>
<dbReference type="Pfam" id="PF02880">
    <property type="entry name" value="PGM_PMM_III"/>
    <property type="match status" value="1"/>
</dbReference>
<evidence type="ECO:0000256" key="7">
    <source>
        <dbReference type="ARBA" id="ARBA00022723"/>
    </source>
</evidence>
<feature type="domain" description="Alpha-D-phosphohexomutase alpha/beta/alpha" evidence="14">
    <location>
        <begin position="261"/>
        <end position="365"/>
    </location>
</feature>
<evidence type="ECO:0000256" key="5">
    <source>
        <dbReference type="ARBA" id="ARBA00012730"/>
    </source>
</evidence>
<evidence type="ECO:0000256" key="1">
    <source>
        <dbReference type="ARBA" id="ARBA00000586"/>
    </source>
</evidence>
<dbReference type="SUPFAM" id="SSF53738">
    <property type="entry name" value="Phosphoglucomutase, first 3 domains"/>
    <property type="match status" value="3"/>
</dbReference>
<feature type="domain" description="Alpha-D-phosphohexomutase alpha/beta/alpha" evidence="13">
    <location>
        <begin position="153"/>
        <end position="256"/>
    </location>
</feature>
<comment type="similarity">
    <text evidence="4 10">Belongs to the phosphohexose mutase family.</text>
</comment>
<dbReference type="EMBL" id="CAADEY010000110">
    <property type="protein sequence ID" value="VFJ63635.1"/>
    <property type="molecule type" value="Genomic_DNA"/>
</dbReference>
<dbReference type="Pfam" id="PF02879">
    <property type="entry name" value="PGM_PMM_II"/>
    <property type="match status" value="1"/>
</dbReference>
<sequence length="468" mass="50679">MLTSTIFRAYDIRGIVGTALTGEIAREIGRAIGSEAAALGQKTIVVARDGRLSGPILHRELMEGIRATGRDVIDIGQAPTPLLYFATHLLGTRAGVMVTGSHNPAEYNGFKVVLDGKSLSGEAITRLYTRIRDRQFLLADTPGGLEQQDIAPQYLDTVTENIATGSADTTGHPFTIVIDCGNGAAGPLAPALFRRLGHRVVEMYCDVDGNFPNHHPDPTQPENLQALIRAVLDHGADFGLAFDGDGDRLGVVDNRGNIIWPDRQLMLFSRDVLARNPGAAIVFDAKCSHHLVGDIRENGGQAMMWKTGHSFIKEKMRETGALLAGEMSGHIFFNDRWYGFDDALYAGARLAQILMAAGAAPDQVFATLPGGVSTPELRIPLAEGQGDTLMARLLAESQSTETFSQGRITTIDGLRVDFPDSWGLVRASNTTPSLVLRFEADDQPALDGIREKFRRVLQRLEPGLAIPF</sequence>
<dbReference type="AlphaFoldDB" id="A0A450TA97"/>
<dbReference type="PANTHER" id="PTHR43771">
    <property type="entry name" value="PHOSPHOMANNOMUTASE"/>
    <property type="match status" value="1"/>
</dbReference>
<comment type="cofactor">
    <cofactor evidence="2">
        <name>Mg(2+)</name>
        <dbReference type="ChEBI" id="CHEBI:18420"/>
    </cofactor>
</comment>
<evidence type="ECO:0000313" key="15">
    <source>
        <dbReference type="EMBL" id="VFJ63635.1"/>
    </source>
</evidence>
<accession>A0A450TA97</accession>
<dbReference type="InterPro" id="IPR005845">
    <property type="entry name" value="A-D-PHexomutase_a/b/a-II"/>
</dbReference>
<protein>
    <recommendedName>
        <fullName evidence="5">phosphomannomutase</fullName>
        <ecNumber evidence="5">5.4.2.8</ecNumber>
    </recommendedName>
</protein>
<dbReference type="InterPro" id="IPR016055">
    <property type="entry name" value="A-D-PHexomutase_a/b/a-I/II/III"/>
</dbReference>
<evidence type="ECO:0000256" key="4">
    <source>
        <dbReference type="ARBA" id="ARBA00010231"/>
    </source>
</evidence>
<evidence type="ECO:0000259" key="14">
    <source>
        <dbReference type="Pfam" id="PF02880"/>
    </source>
</evidence>
<dbReference type="Gene3D" id="3.30.310.50">
    <property type="entry name" value="Alpha-D-phosphohexomutase, C-terminal domain"/>
    <property type="match status" value="1"/>
</dbReference>
<evidence type="ECO:0000256" key="9">
    <source>
        <dbReference type="ARBA" id="ARBA00023235"/>
    </source>
</evidence>
<dbReference type="InterPro" id="IPR036900">
    <property type="entry name" value="A-D-PHexomutase_C_sf"/>
</dbReference>
<comment type="pathway">
    <text evidence="3">Nucleotide-sugar biosynthesis; GDP-alpha-D-mannose biosynthesis; alpha-D-mannose 1-phosphate from D-fructose 6-phosphate: step 2/2.</text>
</comment>
<dbReference type="InterPro" id="IPR005843">
    <property type="entry name" value="A-D-PHexomutase_C"/>
</dbReference>
<keyword evidence="8 10" id="KW-0460">Magnesium</keyword>
<dbReference type="Pfam" id="PF02878">
    <property type="entry name" value="PGM_PMM_I"/>
    <property type="match status" value="1"/>
</dbReference>
<dbReference type="SUPFAM" id="SSF55957">
    <property type="entry name" value="Phosphoglucomutase, C-terminal domain"/>
    <property type="match status" value="1"/>
</dbReference>
<keyword evidence="7 10" id="KW-0479">Metal-binding</keyword>
<evidence type="ECO:0000256" key="6">
    <source>
        <dbReference type="ARBA" id="ARBA00022553"/>
    </source>
</evidence>
<evidence type="ECO:0000256" key="3">
    <source>
        <dbReference type="ARBA" id="ARBA00004699"/>
    </source>
</evidence>
<dbReference type="EC" id="5.4.2.8" evidence="5"/>
<evidence type="ECO:0000256" key="2">
    <source>
        <dbReference type="ARBA" id="ARBA00001946"/>
    </source>
</evidence>
<dbReference type="InterPro" id="IPR005846">
    <property type="entry name" value="A-D-PHexomutase_a/b/a-III"/>
</dbReference>
<gene>
    <name evidence="15" type="ORF">BECKDK2373C_GA0170839_11101</name>
</gene>
<dbReference type="PANTHER" id="PTHR43771:SF2">
    <property type="entry name" value="PHOSPHOMANNOMUTASE_PHOSPHOGLUCOMUTASE"/>
    <property type="match status" value="1"/>
</dbReference>
<dbReference type="InterPro" id="IPR005841">
    <property type="entry name" value="Alpha-D-phosphohexomutase_SF"/>
</dbReference>
<evidence type="ECO:0000259" key="12">
    <source>
        <dbReference type="Pfam" id="PF02878"/>
    </source>
</evidence>
<evidence type="ECO:0000259" key="11">
    <source>
        <dbReference type="Pfam" id="PF00408"/>
    </source>
</evidence>
<keyword evidence="6" id="KW-0597">Phosphoprotein</keyword>
<reference evidence="15" key="1">
    <citation type="submission" date="2019-02" db="EMBL/GenBank/DDBJ databases">
        <authorList>
            <person name="Gruber-Vodicka R. H."/>
            <person name="Seah K. B. B."/>
        </authorList>
    </citation>
    <scope>NUCLEOTIDE SEQUENCE</scope>
    <source>
        <strain evidence="15">BECK_DK161</strain>
    </source>
</reference>
<dbReference type="InterPro" id="IPR016066">
    <property type="entry name" value="A-D-PHexomutase_CS"/>
</dbReference>
<evidence type="ECO:0000256" key="8">
    <source>
        <dbReference type="ARBA" id="ARBA00022842"/>
    </source>
</evidence>
<name>A0A450TA97_9GAMM</name>
<dbReference type="GO" id="GO:0004615">
    <property type="term" value="F:phosphomannomutase activity"/>
    <property type="evidence" value="ECO:0007669"/>
    <property type="project" value="UniProtKB-EC"/>
</dbReference>
<evidence type="ECO:0000259" key="13">
    <source>
        <dbReference type="Pfam" id="PF02879"/>
    </source>
</evidence>
<keyword evidence="9" id="KW-0413">Isomerase</keyword>
<proteinExistence type="inferred from homology"/>
<dbReference type="InterPro" id="IPR005844">
    <property type="entry name" value="A-D-PHexomutase_a/b/a-I"/>
</dbReference>
<dbReference type="Gene3D" id="3.40.120.10">
    <property type="entry name" value="Alpha-D-Glucose-1,6-Bisphosphate, subunit A, domain 3"/>
    <property type="match status" value="3"/>
</dbReference>
<dbReference type="Pfam" id="PF00408">
    <property type="entry name" value="PGM_PMM_IV"/>
    <property type="match status" value="1"/>
</dbReference>
<dbReference type="PROSITE" id="PS00710">
    <property type="entry name" value="PGM_PMM"/>
    <property type="match status" value="1"/>
</dbReference>
<evidence type="ECO:0000256" key="10">
    <source>
        <dbReference type="RuleBase" id="RU004326"/>
    </source>
</evidence>
<dbReference type="CDD" id="cd03089">
    <property type="entry name" value="PMM_PGM"/>
    <property type="match status" value="1"/>
</dbReference>
<dbReference type="GO" id="GO:0000287">
    <property type="term" value="F:magnesium ion binding"/>
    <property type="evidence" value="ECO:0007669"/>
    <property type="project" value="InterPro"/>
</dbReference>
<dbReference type="GO" id="GO:0005975">
    <property type="term" value="P:carbohydrate metabolic process"/>
    <property type="evidence" value="ECO:0007669"/>
    <property type="project" value="InterPro"/>
</dbReference>
<comment type="catalytic activity">
    <reaction evidence="1">
        <text>alpha-D-mannose 1-phosphate = D-mannose 6-phosphate</text>
        <dbReference type="Rhea" id="RHEA:11140"/>
        <dbReference type="ChEBI" id="CHEBI:58409"/>
        <dbReference type="ChEBI" id="CHEBI:58735"/>
        <dbReference type="EC" id="5.4.2.8"/>
    </reaction>
</comment>
<organism evidence="15">
    <name type="scientific">Candidatus Kentrum sp. DK</name>
    <dbReference type="NCBI Taxonomy" id="2126562"/>
    <lineage>
        <taxon>Bacteria</taxon>
        <taxon>Pseudomonadati</taxon>
        <taxon>Pseudomonadota</taxon>
        <taxon>Gammaproteobacteria</taxon>
        <taxon>Candidatus Kentrum</taxon>
    </lineage>
</organism>
<feature type="domain" description="Alpha-D-phosphohexomutase C-terminal" evidence="11">
    <location>
        <begin position="377"/>
        <end position="455"/>
    </location>
</feature>